<evidence type="ECO:0008006" key="3">
    <source>
        <dbReference type="Google" id="ProtNLM"/>
    </source>
</evidence>
<dbReference type="Gene3D" id="3.40.50.300">
    <property type="entry name" value="P-loop containing nucleotide triphosphate hydrolases"/>
    <property type="match status" value="1"/>
</dbReference>
<evidence type="ECO:0000313" key="1">
    <source>
        <dbReference type="EMBL" id="KIH56392.1"/>
    </source>
</evidence>
<dbReference type="SUPFAM" id="SSF52540">
    <property type="entry name" value="P-loop containing nucleoside triphosphate hydrolases"/>
    <property type="match status" value="1"/>
</dbReference>
<dbReference type="Proteomes" id="UP000054047">
    <property type="component" value="Unassembled WGS sequence"/>
</dbReference>
<reference evidence="1 2" key="1">
    <citation type="submission" date="2013-12" db="EMBL/GenBank/DDBJ databases">
        <title>Draft genome of the parsitic nematode Ancylostoma duodenale.</title>
        <authorList>
            <person name="Mitreva M."/>
        </authorList>
    </citation>
    <scope>NUCLEOTIDE SEQUENCE [LARGE SCALE GENOMIC DNA]</scope>
    <source>
        <strain evidence="1 2">Zhejiang</strain>
    </source>
</reference>
<sequence length="217" mass="24447">MASIENQGGPLYQSGQTLSKKTKYVPSWRFKFVFTTVLTLMGPIENALFDRLTVEEQLWLLRALKYNGLCKAEALQLLNQLKSGDKANERVMNISADEKRKIYVLKAITGGSPSVLLDEPTAVMNLGAHRNVETLLERVKVDRLDKLVAGMCMGEVVCLVLDELCTHKNVSKENEGPASRVDDCGWYSNTREFMDELAIDEHISVQQAREMKPDERP</sequence>
<dbReference type="OrthoDB" id="416154at2759"/>
<organism evidence="1 2">
    <name type="scientific">Ancylostoma duodenale</name>
    <dbReference type="NCBI Taxonomy" id="51022"/>
    <lineage>
        <taxon>Eukaryota</taxon>
        <taxon>Metazoa</taxon>
        <taxon>Ecdysozoa</taxon>
        <taxon>Nematoda</taxon>
        <taxon>Chromadorea</taxon>
        <taxon>Rhabditida</taxon>
        <taxon>Rhabditina</taxon>
        <taxon>Rhabditomorpha</taxon>
        <taxon>Strongyloidea</taxon>
        <taxon>Ancylostomatidae</taxon>
        <taxon>Ancylostomatinae</taxon>
        <taxon>Ancylostoma</taxon>
    </lineage>
</organism>
<accession>A0A0C2D300</accession>
<protein>
    <recommendedName>
        <fullName evidence="3">ABC transporter domain-containing protein</fullName>
    </recommendedName>
</protein>
<evidence type="ECO:0000313" key="2">
    <source>
        <dbReference type="Proteomes" id="UP000054047"/>
    </source>
</evidence>
<name>A0A0C2D300_9BILA</name>
<dbReference type="AlphaFoldDB" id="A0A0C2D300"/>
<dbReference type="EMBL" id="KN735806">
    <property type="protein sequence ID" value="KIH56392.1"/>
    <property type="molecule type" value="Genomic_DNA"/>
</dbReference>
<proteinExistence type="predicted"/>
<keyword evidence="2" id="KW-1185">Reference proteome</keyword>
<gene>
    <name evidence="1" type="ORF">ANCDUO_13426</name>
</gene>
<dbReference type="InterPro" id="IPR027417">
    <property type="entry name" value="P-loop_NTPase"/>
</dbReference>